<evidence type="ECO:0000256" key="8">
    <source>
        <dbReference type="ARBA" id="ARBA00022882"/>
    </source>
</evidence>
<feature type="compositionally biased region" description="Polar residues" evidence="17">
    <location>
        <begin position="632"/>
        <end position="645"/>
    </location>
</feature>
<dbReference type="OrthoDB" id="2984333at2759"/>
<feature type="region of interest" description="Disordered" evidence="17">
    <location>
        <begin position="2078"/>
        <end position="2107"/>
    </location>
</feature>
<keyword evidence="9 16" id="KW-1133">Transmembrane helix</keyword>
<evidence type="ECO:0000256" key="2">
    <source>
        <dbReference type="ARBA" id="ARBA00022448"/>
    </source>
</evidence>
<feature type="transmembrane region" description="Helical" evidence="16">
    <location>
        <begin position="838"/>
        <end position="859"/>
    </location>
</feature>
<feature type="transmembrane region" description="Helical" evidence="16">
    <location>
        <begin position="1570"/>
        <end position="1596"/>
    </location>
</feature>
<dbReference type="Pfam" id="PF00520">
    <property type="entry name" value="Ion_trans"/>
    <property type="match status" value="4"/>
</dbReference>
<evidence type="ECO:0000256" key="12">
    <source>
        <dbReference type="ARBA" id="ARBA00023136"/>
    </source>
</evidence>
<evidence type="ECO:0000256" key="1">
    <source>
        <dbReference type="ARBA" id="ARBA00004651"/>
    </source>
</evidence>
<keyword evidence="15 16" id="KW-0407">Ion channel</keyword>
<feature type="region of interest" description="Disordered" evidence="17">
    <location>
        <begin position="1183"/>
        <end position="1232"/>
    </location>
</feature>
<comment type="subcellular location">
    <subcellularLocation>
        <location evidence="1 16">Cell membrane</location>
        <topology evidence="1 16">Multi-pass membrane protein</topology>
    </subcellularLocation>
</comment>
<dbReference type="InterPro" id="IPR024583">
    <property type="entry name" value="Na_trans_cytopl"/>
</dbReference>
<keyword evidence="13" id="KW-1015">Disulfide bond</keyword>
<feature type="transmembrane region" description="Helical" evidence="16">
    <location>
        <begin position="252"/>
        <end position="271"/>
    </location>
</feature>
<comment type="function">
    <text evidence="16">Mediates the voltage-dependent sodium ion permeability of excitable membranes. Assuming opened or closed conformations in response to the voltage difference across the membrane, the protein forms a sodium-selective channel through which Na(+) ions may pass in accordance with their electrochemical gradient.</text>
</comment>
<dbReference type="FunFam" id="1.20.120.350:FF:000004">
    <property type="entry name" value="Sodium channel protein"/>
    <property type="match status" value="1"/>
</dbReference>
<dbReference type="Gene3D" id="1.10.287.70">
    <property type="match status" value="4"/>
</dbReference>
<evidence type="ECO:0000256" key="17">
    <source>
        <dbReference type="SAM" id="MobiDB-lite"/>
    </source>
</evidence>
<feature type="transmembrane region" description="Helical" evidence="16">
    <location>
        <begin position="1431"/>
        <end position="1457"/>
    </location>
</feature>
<evidence type="ECO:0000256" key="13">
    <source>
        <dbReference type="ARBA" id="ARBA00023157"/>
    </source>
</evidence>
<dbReference type="InterPro" id="IPR027359">
    <property type="entry name" value="Volt_channel_dom_sf"/>
</dbReference>
<dbReference type="PANTHER" id="PTHR10037">
    <property type="entry name" value="VOLTAGE-GATED CATION CHANNEL CALCIUM AND SODIUM"/>
    <property type="match status" value="1"/>
</dbReference>
<feature type="transmembrane region" description="Helical" evidence="16">
    <location>
        <begin position="129"/>
        <end position="152"/>
    </location>
</feature>
<dbReference type="InterPro" id="IPR044564">
    <property type="entry name" value="Na_chnl_inactivation_gate"/>
</dbReference>
<dbReference type="FunFam" id="1.10.287.70:FF:000046">
    <property type="entry name" value="Sodium channel protein"/>
    <property type="match status" value="1"/>
</dbReference>
<organism evidence="22 23">
    <name type="scientific">Owenia fusiformis</name>
    <name type="common">Polychaete worm</name>
    <dbReference type="NCBI Taxonomy" id="6347"/>
    <lineage>
        <taxon>Eukaryota</taxon>
        <taxon>Metazoa</taxon>
        <taxon>Spiralia</taxon>
        <taxon>Lophotrochozoa</taxon>
        <taxon>Annelida</taxon>
        <taxon>Polychaeta</taxon>
        <taxon>Sedentaria</taxon>
        <taxon>Canalipalpata</taxon>
        <taxon>Sabellida</taxon>
        <taxon>Oweniida</taxon>
        <taxon>Oweniidae</taxon>
        <taxon>Owenia</taxon>
    </lineage>
</organism>
<reference evidence="22" key="1">
    <citation type="submission" date="2022-03" db="EMBL/GenBank/DDBJ databases">
        <authorList>
            <person name="Martin C."/>
        </authorList>
    </citation>
    <scope>NUCLEOTIDE SEQUENCE</scope>
</reference>
<feature type="transmembrane region" description="Helical" evidence="16">
    <location>
        <begin position="1345"/>
        <end position="1365"/>
    </location>
</feature>
<feature type="domain" description="Ion transport" evidence="18">
    <location>
        <begin position="802"/>
        <end position="1038"/>
    </location>
</feature>
<name>A0A8S4PI72_OWEFU</name>
<dbReference type="EMBL" id="CAIIXF020000008">
    <property type="protein sequence ID" value="CAH1792814.1"/>
    <property type="molecule type" value="Genomic_DNA"/>
</dbReference>
<feature type="transmembrane region" description="Helical" evidence="16">
    <location>
        <begin position="1659"/>
        <end position="1677"/>
    </location>
</feature>
<feature type="transmembrane region" description="Helical" evidence="16">
    <location>
        <begin position="1314"/>
        <end position="1333"/>
    </location>
</feature>
<keyword evidence="23" id="KW-1185">Reference proteome</keyword>
<feature type="transmembrane region" description="Helical" evidence="16">
    <location>
        <begin position="1783"/>
        <end position="1807"/>
    </location>
</feature>
<keyword evidence="10 16" id="KW-0915">Sodium</keyword>
<feature type="transmembrane region" description="Helical" evidence="16">
    <location>
        <begin position="1689"/>
        <end position="1708"/>
    </location>
</feature>
<evidence type="ECO:0000259" key="21">
    <source>
        <dbReference type="Pfam" id="PF24609"/>
    </source>
</evidence>
<feature type="transmembrane region" description="Helical" evidence="16">
    <location>
        <begin position="1720"/>
        <end position="1740"/>
    </location>
</feature>
<keyword evidence="2 16" id="KW-0813">Transport</keyword>
<evidence type="ECO:0000313" key="22">
    <source>
        <dbReference type="EMBL" id="CAH1792814.1"/>
    </source>
</evidence>
<dbReference type="FunFam" id="1.10.287.70:FF:000047">
    <property type="entry name" value="Sodium channel protein"/>
    <property type="match status" value="1"/>
</dbReference>
<dbReference type="InterPro" id="IPR043203">
    <property type="entry name" value="VGCC_Ca_Na"/>
</dbReference>
<feature type="domain" description="Sodium ion transport-associated" evidence="19">
    <location>
        <begin position="1042"/>
        <end position="1308"/>
    </location>
</feature>
<evidence type="ECO:0000259" key="19">
    <source>
        <dbReference type="Pfam" id="PF06512"/>
    </source>
</evidence>
<dbReference type="Gene3D" id="1.10.238.10">
    <property type="entry name" value="EF-hand"/>
    <property type="match status" value="1"/>
</dbReference>
<dbReference type="InterPro" id="IPR058542">
    <property type="entry name" value="IQ_SCN5A_C"/>
</dbReference>
<keyword evidence="3 16" id="KW-0894">Sodium channel</keyword>
<keyword evidence="8 16" id="KW-0851">Voltage-gated channel</keyword>
<evidence type="ECO:0000256" key="16">
    <source>
        <dbReference type="RuleBase" id="RU361132"/>
    </source>
</evidence>
<keyword evidence="5" id="KW-0597">Phosphoprotein</keyword>
<dbReference type="SUPFAM" id="SSF81324">
    <property type="entry name" value="Voltage-gated potassium channels"/>
    <property type="match status" value="4"/>
</dbReference>
<dbReference type="FunFam" id="1.20.120.350:FF:000026">
    <property type="entry name" value="Sodium channel protein"/>
    <property type="match status" value="1"/>
</dbReference>
<keyword evidence="7" id="KW-0677">Repeat</keyword>
<dbReference type="GO" id="GO:0086010">
    <property type="term" value="P:membrane depolarization during action potential"/>
    <property type="evidence" value="ECO:0007669"/>
    <property type="project" value="TreeGrafter"/>
</dbReference>
<dbReference type="CDD" id="cd13433">
    <property type="entry name" value="Na_channel_gate"/>
    <property type="match status" value="1"/>
</dbReference>
<comment type="caution">
    <text evidence="16">Lacks conserved residue(s) required for the propagation of feature annotation.</text>
</comment>
<evidence type="ECO:0000313" key="23">
    <source>
        <dbReference type="Proteomes" id="UP000749559"/>
    </source>
</evidence>
<dbReference type="Gene3D" id="1.20.120.350">
    <property type="entry name" value="Voltage-gated potassium channels. Chain C"/>
    <property type="match status" value="4"/>
</dbReference>
<evidence type="ECO:0000256" key="3">
    <source>
        <dbReference type="ARBA" id="ARBA00022461"/>
    </source>
</evidence>
<dbReference type="FunFam" id="1.20.120.350:FF:000022">
    <property type="entry name" value="Sodium channel protein"/>
    <property type="match status" value="1"/>
</dbReference>
<evidence type="ECO:0000259" key="18">
    <source>
        <dbReference type="Pfam" id="PF00520"/>
    </source>
</evidence>
<dbReference type="InterPro" id="IPR001696">
    <property type="entry name" value="Na_channel_asu"/>
</dbReference>
<evidence type="ECO:0000256" key="14">
    <source>
        <dbReference type="ARBA" id="ARBA00023201"/>
    </source>
</evidence>
<feature type="domain" description="Ion transport" evidence="18">
    <location>
        <begin position="132"/>
        <end position="459"/>
    </location>
</feature>
<feature type="transmembrane region" description="Helical" evidence="16">
    <location>
        <begin position="1882"/>
        <end position="1904"/>
    </location>
</feature>
<dbReference type="PANTHER" id="PTHR10037:SF288">
    <property type="entry name" value="SODIUM CHANNEL PROTEIN PARA"/>
    <property type="match status" value="1"/>
</dbReference>
<evidence type="ECO:0000256" key="15">
    <source>
        <dbReference type="ARBA" id="ARBA00023303"/>
    </source>
</evidence>
<sequence>MESPEPSPFRLFTKDSLFNIERRIAEDNARKEEKKIRQKEHPDDLESSKPENEPQPNPKLEAGAKLPLQLQDFPPELVGKPVEELDEYYDDKRTFVVIGKDKTLFRFSATDALFVLTPWNPARRVAMHVLCHPMFSMIIMLTILSNCIFMSLTDPIEESEPVFTAIYTFEAAVKILSRGYVLAQFTYLRDAWNWLDFIVIVLAYVTMFVDLGNLSALRTFRVLRALKTVAVVPGLKTIVGALMEAVRRLRDVMILTIFVLSIFALVGLQIYMGTLKTKCVLEPPEGWPWEAPYNMSESVLKNWTEDPTHWYEHPVTQMPNVCRNYSQDENGTITDDPAGSFIAPFSAHWVMNEAMGDTPLVCGNNTDAGSCPKNYTCLPNIGENPNYGYTSFDNFAWALLCSFRLMTQDYWENLYQLVIRANGPFHMLFFILVIFMGSFYLVNLILAIVAMSYDEQQKADQDEADENERAETLQKANLEAKAMTVSDMKKSISSDIDQLDYYDKSSRIDAERLSIKSDTCAGIDTKKKLTVVRHNRKTSLSLPPSPFTHRRTGSGFNWRKARHPGDRQPLVLPYLDKVNLQLPFADDSAAVTPTSDDLNLCNPIGKRERRASSSSNNSHRSGSFIERRPSQKKSGSLLEQWTNRRPGSFTDRQSVRRASITSFQRFRERNASKKSSGSRSSTKKNSNGHPLLPAVIVDRTKSDDIGSSISSLDEDEKYANNPFLRSTPTGSYLDMKDVMVFKDLYNEVASTGKRKSCMSEYEGMTRKEYIKAQLLEIFCGWTCCPCYIKFQEIVKLFIMDAFVDLFITLCILVNTAFMSLDHYGMTAEFKEVLKMGNLVFTGIFTAEAVLKLIALTPMVYFKNGWNCFDSFIVALSLIELPLEGVSGLSVLRSFRLLRVFKLAKSWPTLNLLISIIGRTLGALGNLTFVLGIIIFIFAVMGMQLYGSGYKEKACDFKEYDDKGNCLIPRWNFTDFFHSFMIVFRVLCGEYIESMWGCMHVNDWTCIPFFLLTMVVGNLVVLNLFLALLLSSFGTDNLQRSDDDKENKLQEATERINRFFTYCKSQIMYFIKVKIKRKPMTVPVSASSSPTPSKTDLTEFNEKMGFTDGQVQPIRNGKLCENRTNGGNPNNIDALKRKEIEANKEAAYHYNSMTKEPETLMSLLEATHSNSSSSSSLISLDLKEDAPTRPISRTSIHKSQSEGTISKHSLTSTSKKRVHIHDHAVPSTSTVSPVDEKGSLYLALDDTASLNSIDNPPAMSPEINEVELVYLDQPEDCFPHICSNKCPWCDACMGTRIGKKFWLFRTYMFKLVEHNYFETFIIGMIMVSSMALALEDIHFYDRPWLVMTLYVLDKIFTVVFVAEMLIKWSAYGFKKYFTDAWCWLDFTIVSISLVSLAAEGLGLNNIGAFRALRTLRALRPLRAVSRWEGMKVVVNALIGAIPAIVNVLLVCLIFWLIFGIMGVQLFLGCFGKCKDIDGRTLNRTIVKTKEECENMTATHNYTWEHSRVNFNHVGNAYVALLQVHSRVNFNHVGNAYVALLQVATFKGWGQILADATDCMGEDLQPDREAGLIYYIYFVLFIIFGSFFTLNLFIGVIIENFNMQKKKSGGSLEMFMTEDQKKYYNAMKKLGSKAPQKPVPRPKFKFQALIFDISTNQKFDIFIMAIILLNMTTMSVEHFNQSKDLTMVLDYINKVFIAIFTLECVMKLFALRQYYFKQPWNVFDFIVVVFSVVALFMSDIFAKMSFSPTLLRVVRVFRVGRVLRLVKGAKGIRTLLFSMAVSMPALFNIGLLLFLIMFIFAIFGMNFFMRVKHTAGIDDMFNFETFGRSMIILFQIATSAGWDGVFDALMNDELGVNCENITIHAVGQKDIEANNCGNSTLAGAYLITYLVISFLVVINMYIAVILENFSQATEDVQKGLTQEDFDVYYEIWEKFDPEATEYIPLEKMSELCDNLEEPLYLPIPNYYKLISFDITICRDDKVHCVDILDALTKNFLGTTDAGDVEDTIVKKRKNYEPVSSTLHRQREIVCAKIIQKAYRKYRQDHPFNEKVLEERKLKRECDKAKDSTIIEIEREDVPKGTDTHILTAETDDGDGDRTVTLDPESGIVA</sequence>
<feature type="region of interest" description="Disordered" evidence="17">
    <location>
        <begin position="592"/>
        <end position="695"/>
    </location>
</feature>
<keyword evidence="12 16" id="KW-0472">Membrane</keyword>
<evidence type="ECO:0000256" key="7">
    <source>
        <dbReference type="ARBA" id="ARBA00022737"/>
    </source>
</evidence>
<dbReference type="PRINTS" id="PR00170">
    <property type="entry name" value="NACHANNEL"/>
</dbReference>
<dbReference type="FunFam" id="1.20.120.350:FF:000002">
    <property type="entry name" value="Sodium channel protein"/>
    <property type="match status" value="1"/>
</dbReference>
<evidence type="ECO:0000259" key="20">
    <source>
        <dbReference type="Pfam" id="PF11933"/>
    </source>
</evidence>
<evidence type="ECO:0000256" key="5">
    <source>
        <dbReference type="ARBA" id="ARBA00022553"/>
    </source>
</evidence>
<feature type="compositionally biased region" description="Basic and acidic residues" evidence="17">
    <location>
        <begin position="28"/>
        <end position="52"/>
    </location>
</feature>
<evidence type="ECO:0000256" key="4">
    <source>
        <dbReference type="ARBA" id="ARBA00022475"/>
    </source>
</evidence>
<feature type="compositionally biased region" description="Low complexity" evidence="17">
    <location>
        <begin position="673"/>
        <end position="685"/>
    </location>
</feature>
<protein>
    <recommendedName>
        <fullName evidence="16">Sodium channel protein</fullName>
    </recommendedName>
</protein>
<dbReference type="Proteomes" id="UP000749559">
    <property type="component" value="Unassembled WGS sequence"/>
</dbReference>
<feature type="compositionally biased region" description="Low complexity" evidence="17">
    <location>
        <begin position="612"/>
        <end position="623"/>
    </location>
</feature>
<dbReference type="GO" id="GO:0019228">
    <property type="term" value="P:neuronal action potential"/>
    <property type="evidence" value="ECO:0007669"/>
    <property type="project" value="TreeGrafter"/>
</dbReference>
<feature type="domain" description="Ion transport" evidence="18">
    <location>
        <begin position="1313"/>
        <end position="1606"/>
    </location>
</feature>
<feature type="transmembrane region" description="Helical" evidence="16">
    <location>
        <begin position="911"/>
        <end position="940"/>
    </location>
</feature>
<dbReference type="InterPro" id="IPR010526">
    <property type="entry name" value="Na_trans_assoc_dom"/>
</dbReference>
<comment type="similarity">
    <text evidence="16">Belongs to the sodium channel (TC 1.A.1.10) family.</text>
</comment>
<dbReference type="Pfam" id="PF24609">
    <property type="entry name" value="IQ_SCN5A_C"/>
    <property type="match status" value="1"/>
</dbReference>
<feature type="domain" description="SCN5A-like C-terminal IQ motif" evidence="21">
    <location>
        <begin position="2018"/>
        <end position="2041"/>
    </location>
</feature>
<feature type="transmembrane region" description="Helical" evidence="16">
    <location>
        <begin position="191"/>
        <end position="213"/>
    </location>
</feature>
<keyword evidence="6 16" id="KW-0812">Transmembrane</keyword>
<feature type="domain" description="Ion transport" evidence="18">
    <location>
        <begin position="1656"/>
        <end position="1913"/>
    </location>
</feature>
<dbReference type="GO" id="GO:0005248">
    <property type="term" value="F:voltage-gated sodium channel activity"/>
    <property type="evidence" value="ECO:0007669"/>
    <property type="project" value="InterPro"/>
</dbReference>
<feature type="transmembrane region" description="Helical" evidence="16">
    <location>
        <begin position="796"/>
        <end position="817"/>
    </location>
</feature>
<feature type="region of interest" description="Disordered" evidence="17">
    <location>
        <begin position="540"/>
        <end position="563"/>
    </location>
</feature>
<evidence type="ECO:0000256" key="10">
    <source>
        <dbReference type="ARBA" id="ARBA00023053"/>
    </source>
</evidence>
<evidence type="ECO:0000256" key="11">
    <source>
        <dbReference type="ARBA" id="ARBA00023065"/>
    </source>
</evidence>
<dbReference type="InterPro" id="IPR005821">
    <property type="entry name" value="Ion_trans_dom"/>
</dbReference>
<accession>A0A8S4PI72</accession>
<keyword evidence="11 16" id="KW-0406">Ion transport</keyword>
<feature type="region of interest" description="Disordered" evidence="17">
    <location>
        <begin position="28"/>
        <end position="61"/>
    </location>
</feature>
<comment type="caution">
    <text evidence="22">The sequence shown here is derived from an EMBL/GenBank/DDBJ whole genome shotgun (WGS) entry which is preliminary data.</text>
</comment>
<dbReference type="Pfam" id="PF11933">
    <property type="entry name" value="Na_trans_cytopl"/>
    <property type="match status" value="1"/>
</dbReference>
<feature type="transmembrane region" description="Helical" evidence="16">
    <location>
        <begin position="1008"/>
        <end position="1029"/>
    </location>
</feature>
<dbReference type="GO" id="GO:0001518">
    <property type="term" value="C:voltage-gated sodium channel complex"/>
    <property type="evidence" value="ECO:0007669"/>
    <property type="project" value="UniProtKB-UniRule"/>
</dbReference>
<keyword evidence="4" id="KW-1003">Cell membrane</keyword>
<feature type="domain" description="Voltage-gated Na+ ion channel cytoplasmic" evidence="20">
    <location>
        <begin position="538"/>
        <end position="628"/>
    </location>
</feature>
<evidence type="ECO:0000256" key="9">
    <source>
        <dbReference type="ARBA" id="ARBA00022989"/>
    </source>
</evidence>
<feature type="compositionally biased region" description="Polar residues" evidence="17">
    <location>
        <begin position="1190"/>
        <end position="1212"/>
    </location>
</feature>
<keyword evidence="14 16" id="KW-0739">Sodium transport</keyword>
<dbReference type="Pfam" id="PF06512">
    <property type="entry name" value="Na_trans_assoc"/>
    <property type="match status" value="1"/>
</dbReference>
<feature type="transmembrane region" description="Helical" evidence="16">
    <location>
        <begin position="428"/>
        <end position="453"/>
    </location>
</feature>
<proteinExistence type="inferred from homology"/>
<gene>
    <name evidence="22" type="ORF">OFUS_LOCUS17742</name>
</gene>
<evidence type="ECO:0000256" key="6">
    <source>
        <dbReference type="ARBA" id="ARBA00022692"/>
    </source>
</evidence>